<evidence type="ECO:0000256" key="6">
    <source>
        <dbReference type="ARBA" id="ARBA00022927"/>
    </source>
</evidence>
<comment type="similarity">
    <text evidence="1 11">Belongs to the small Tim family.</text>
</comment>
<keyword evidence="5" id="KW-0862">Zinc</keyword>
<organism evidence="13 14">
    <name type="scientific">Ambrosiozyma monospora</name>
    <name type="common">Yeast</name>
    <name type="synonym">Endomycopsis monosporus</name>
    <dbReference type="NCBI Taxonomy" id="43982"/>
    <lineage>
        <taxon>Eukaryota</taxon>
        <taxon>Fungi</taxon>
        <taxon>Dikarya</taxon>
        <taxon>Ascomycota</taxon>
        <taxon>Saccharomycotina</taxon>
        <taxon>Pichiomycetes</taxon>
        <taxon>Pichiales</taxon>
        <taxon>Pichiaceae</taxon>
        <taxon>Ambrosiozyma</taxon>
    </lineage>
</organism>
<evidence type="ECO:0000259" key="12">
    <source>
        <dbReference type="Pfam" id="PF02953"/>
    </source>
</evidence>
<dbReference type="OrthoDB" id="274922at2759"/>
<dbReference type="Pfam" id="PF02953">
    <property type="entry name" value="zf-Tim10_DDP"/>
    <property type="match status" value="1"/>
</dbReference>
<dbReference type="PANTHER" id="PTHR11038">
    <property type="entry name" value="MITOCHONDRIAL IMPORT INNER MEMBRANE TRANSLOCASE SUBUNIT TIM10"/>
    <property type="match status" value="1"/>
</dbReference>
<dbReference type="InterPro" id="IPR004217">
    <property type="entry name" value="Tim10-like"/>
</dbReference>
<dbReference type="GO" id="GO:0005743">
    <property type="term" value="C:mitochondrial inner membrane"/>
    <property type="evidence" value="ECO:0007669"/>
    <property type="project" value="UniProtKB-SubCell"/>
</dbReference>
<evidence type="ECO:0000313" key="13">
    <source>
        <dbReference type="EMBL" id="GMG20011.1"/>
    </source>
</evidence>
<evidence type="ECO:0000313" key="14">
    <source>
        <dbReference type="Proteomes" id="UP001165063"/>
    </source>
</evidence>
<dbReference type="GO" id="GO:0045039">
    <property type="term" value="P:protein insertion into mitochondrial inner membrane"/>
    <property type="evidence" value="ECO:0007669"/>
    <property type="project" value="TreeGrafter"/>
</dbReference>
<keyword evidence="7 11" id="KW-0811">Translocation</keyword>
<dbReference type="InterPro" id="IPR035427">
    <property type="entry name" value="Tim10-like_dom_sf"/>
</dbReference>
<evidence type="ECO:0000256" key="2">
    <source>
        <dbReference type="ARBA" id="ARBA00022448"/>
    </source>
</evidence>
<evidence type="ECO:0000256" key="8">
    <source>
        <dbReference type="ARBA" id="ARBA00023128"/>
    </source>
</evidence>
<keyword evidence="8 11" id="KW-0496">Mitochondrion</keyword>
<feature type="domain" description="Tim10-like" evidence="12">
    <location>
        <begin position="21"/>
        <end position="76"/>
    </location>
</feature>
<dbReference type="Gene3D" id="1.10.287.810">
    <property type="entry name" value="Mitochondrial import inner membrane translocase subunit tim13 like domains"/>
    <property type="match status" value="1"/>
</dbReference>
<dbReference type="EMBL" id="BSXU01000260">
    <property type="protein sequence ID" value="GMG20011.1"/>
    <property type="molecule type" value="Genomic_DNA"/>
</dbReference>
<evidence type="ECO:0000256" key="4">
    <source>
        <dbReference type="ARBA" id="ARBA00022792"/>
    </source>
</evidence>
<keyword evidence="2 11" id="KW-0813">Transport</keyword>
<keyword evidence="14" id="KW-1185">Reference proteome</keyword>
<evidence type="ECO:0000256" key="3">
    <source>
        <dbReference type="ARBA" id="ARBA00022723"/>
    </source>
</evidence>
<accession>A0A9W7DE14</accession>
<comment type="domain">
    <text evidence="11">The twin CX3C motif contains 4 conserved Cys residues that form 2 disulfide bonds in the mitochondrial intermembrane space.</text>
</comment>
<gene>
    <name evidence="13" type="ORF">Amon01_000090800</name>
</gene>
<keyword evidence="11" id="KW-0143">Chaperone</keyword>
<keyword evidence="9" id="KW-0472">Membrane</keyword>
<dbReference type="SUPFAM" id="SSF144122">
    <property type="entry name" value="Tim10-like"/>
    <property type="match status" value="1"/>
</dbReference>
<evidence type="ECO:0000256" key="1">
    <source>
        <dbReference type="ARBA" id="ARBA00006720"/>
    </source>
</evidence>
<sequence>MSMFLNQQSLQTVDETKLQYAEIQYDAMKSTLNTIFAQCSQKCIPLDYGENDMNKGETVCTDRCVSKFMQANRLLGAFAHRVRLSESDLSHYEQIKRKYLSGN</sequence>
<dbReference type="PANTHER" id="PTHR11038:SF18">
    <property type="entry name" value="MITOCHONDRIAL IMPORT INNER MEMBRANE TRANSLOCASE SUBUNIT TIM12"/>
    <property type="match status" value="1"/>
</dbReference>
<evidence type="ECO:0000256" key="7">
    <source>
        <dbReference type="ARBA" id="ARBA00023010"/>
    </source>
</evidence>
<dbReference type="Proteomes" id="UP001165063">
    <property type="component" value="Unassembled WGS sequence"/>
</dbReference>
<comment type="subcellular location">
    <subcellularLocation>
        <location evidence="11">Mitochondrion inner membrane</location>
        <topology evidence="11">Peripheral membrane protein</topology>
        <orientation evidence="11">Intermembrane side</orientation>
    </subcellularLocation>
</comment>
<evidence type="ECO:0000256" key="10">
    <source>
        <dbReference type="ARBA" id="ARBA00023157"/>
    </source>
</evidence>
<keyword evidence="10 11" id="KW-1015">Disulfide bond</keyword>
<keyword evidence="3" id="KW-0479">Metal-binding</keyword>
<evidence type="ECO:0000256" key="9">
    <source>
        <dbReference type="ARBA" id="ARBA00023136"/>
    </source>
</evidence>
<proteinExistence type="inferred from homology"/>
<dbReference type="GO" id="GO:0015031">
    <property type="term" value="P:protein transport"/>
    <property type="evidence" value="ECO:0007669"/>
    <property type="project" value="UniProtKB-KW"/>
</dbReference>
<name>A0A9W7DE14_AMBMO</name>
<comment type="subunit">
    <text evidence="11">Heterohexamer.</text>
</comment>
<dbReference type="AlphaFoldDB" id="A0A9W7DE14"/>
<evidence type="ECO:0000256" key="5">
    <source>
        <dbReference type="ARBA" id="ARBA00022833"/>
    </source>
</evidence>
<reference evidence="13" key="1">
    <citation type="submission" date="2023-04" db="EMBL/GenBank/DDBJ databases">
        <title>Ambrosiozyma monospora NBRC 1965.</title>
        <authorList>
            <person name="Ichikawa N."/>
            <person name="Sato H."/>
            <person name="Tonouchi N."/>
        </authorList>
    </citation>
    <scope>NUCLEOTIDE SEQUENCE</scope>
    <source>
        <strain evidence="13">NBRC 1965</strain>
    </source>
</reference>
<evidence type="ECO:0000256" key="11">
    <source>
        <dbReference type="RuleBase" id="RU367043"/>
    </source>
</evidence>
<keyword evidence="4 11" id="KW-0999">Mitochondrion inner membrane</keyword>
<dbReference type="GO" id="GO:0046872">
    <property type="term" value="F:metal ion binding"/>
    <property type="evidence" value="ECO:0007669"/>
    <property type="project" value="UniProtKB-KW"/>
</dbReference>
<keyword evidence="6 11" id="KW-0653">Protein transport</keyword>
<comment type="caution">
    <text evidence="13">The sequence shown here is derived from an EMBL/GenBank/DDBJ whole genome shotgun (WGS) entry which is preliminary data.</text>
</comment>
<protein>
    <recommendedName>
        <fullName evidence="11">Mitochondrial import inner membrane translocase subunit</fullName>
    </recommendedName>
</protein>
<comment type="function">
    <text evidence="11">Mitochondrial intermembrane chaperone that participates in the import and insertion of some multi-pass transmembrane proteins into the mitochondrial inner membrane. Also required for the transfer of beta-barrel precursors from the TOM complex to the sorting and assembly machinery (SAM complex) of the outer membrane. Acts as a chaperone-like protein that protects the hydrophobic precursors from aggregation and guide them through the mitochondrial intermembrane space.</text>
</comment>